<dbReference type="InterPro" id="IPR001810">
    <property type="entry name" value="F-box_dom"/>
</dbReference>
<evidence type="ECO:0000313" key="3">
    <source>
        <dbReference type="EMBL" id="CAD7590704.1"/>
    </source>
</evidence>
<reference evidence="3" key="1">
    <citation type="submission" date="2020-11" db="EMBL/GenBank/DDBJ databases">
        <authorList>
            <person name="Tran Van P."/>
        </authorList>
    </citation>
    <scope>NUCLEOTIDE SEQUENCE</scope>
</reference>
<dbReference type="PROSITE" id="PS50181">
    <property type="entry name" value="FBOX"/>
    <property type="match status" value="1"/>
</dbReference>
<proteinExistence type="predicted"/>
<dbReference type="InterPro" id="IPR032675">
    <property type="entry name" value="LRR_dom_sf"/>
</dbReference>
<dbReference type="Gene3D" id="1.20.1280.50">
    <property type="match status" value="1"/>
</dbReference>
<dbReference type="Pfam" id="PF12937">
    <property type="entry name" value="F-box-like"/>
    <property type="match status" value="1"/>
</dbReference>
<feature type="region of interest" description="Disordered" evidence="1">
    <location>
        <begin position="338"/>
        <end position="361"/>
    </location>
</feature>
<dbReference type="PANTHER" id="PTHR20933">
    <property type="entry name" value="F-BOX ONLY PROTEIN 33"/>
    <property type="match status" value="1"/>
</dbReference>
<feature type="domain" description="F-box" evidence="2">
    <location>
        <begin position="93"/>
        <end position="139"/>
    </location>
</feature>
<evidence type="ECO:0000256" key="1">
    <source>
        <dbReference type="SAM" id="MobiDB-lite"/>
    </source>
</evidence>
<dbReference type="PANTHER" id="PTHR20933:SF4">
    <property type="entry name" value="F-BOX INVOLVED IN POLYQ PATHOGENESIS, ISOFORM A"/>
    <property type="match status" value="1"/>
</dbReference>
<dbReference type="SUPFAM" id="SSF81383">
    <property type="entry name" value="F-box domain"/>
    <property type="match status" value="1"/>
</dbReference>
<organism evidence="3">
    <name type="scientific">Timema genevievae</name>
    <name type="common">Walking stick</name>
    <dbReference type="NCBI Taxonomy" id="629358"/>
    <lineage>
        <taxon>Eukaryota</taxon>
        <taxon>Metazoa</taxon>
        <taxon>Ecdysozoa</taxon>
        <taxon>Arthropoda</taxon>
        <taxon>Hexapoda</taxon>
        <taxon>Insecta</taxon>
        <taxon>Pterygota</taxon>
        <taxon>Neoptera</taxon>
        <taxon>Polyneoptera</taxon>
        <taxon>Phasmatodea</taxon>
        <taxon>Timematodea</taxon>
        <taxon>Timematoidea</taxon>
        <taxon>Timematidae</taxon>
        <taxon>Timema</taxon>
    </lineage>
</organism>
<gene>
    <name evidence="3" type="ORF">TGEB3V08_LOCUS4262</name>
</gene>
<name>A0A7R9JVR0_TIMGE</name>
<sequence>MGTKLANAPVVLSQTTEDEEIKVRISVGIAVSATGVGIGGSSYVRPIREGSLHSSKSNPGQKLASTSATPPELHKRKCGDTSVMGHLFMMTPMTTQSTLPYELILKIFLCLSIEDLLRAQRVCHRWQQVFQDDPLWKNLEILIDTLVKYCPELRSLKFHDSQRMRPLHVSAIRKNFVHLRNVHICVDDIVTEDVDSLNIRKLSSFHNLNSISLMCSMWPKDRSCFQPIAEGCHALKHFSVGYISSLSSRSVANKILPQIVPIRPTMRVKLTAIALQSIKMRGKYVDNDAVEGPHSGEDERVVHGGKCDGPNSDQQVLGAFREDSGHVEDRNQSWERCNYHKQPPGAVGNPGEFPSPRLRDDEPRQALNNKSCSVDELYPGPCSIVLNIYVPARESAETIADLQGPVEETDDEVKPERVRETPEEGTNRIHQHAAHEYFLSAVCVR</sequence>
<dbReference type="Gene3D" id="3.80.10.10">
    <property type="entry name" value="Ribonuclease Inhibitor"/>
    <property type="match status" value="1"/>
</dbReference>
<evidence type="ECO:0000259" key="2">
    <source>
        <dbReference type="PROSITE" id="PS50181"/>
    </source>
</evidence>
<dbReference type="EMBL" id="OE840449">
    <property type="protein sequence ID" value="CAD7590704.1"/>
    <property type="molecule type" value="Genomic_DNA"/>
</dbReference>
<dbReference type="GO" id="GO:0031398">
    <property type="term" value="P:positive regulation of protein ubiquitination"/>
    <property type="evidence" value="ECO:0007669"/>
    <property type="project" value="TreeGrafter"/>
</dbReference>
<accession>A0A7R9JVR0</accession>
<protein>
    <recommendedName>
        <fullName evidence="2">F-box domain-containing protein</fullName>
    </recommendedName>
</protein>
<dbReference type="InterPro" id="IPR036047">
    <property type="entry name" value="F-box-like_dom_sf"/>
</dbReference>
<feature type="compositionally biased region" description="Polar residues" evidence="1">
    <location>
        <begin position="52"/>
        <end position="69"/>
    </location>
</feature>
<feature type="region of interest" description="Disordered" evidence="1">
    <location>
        <begin position="49"/>
        <end position="76"/>
    </location>
</feature>
<dbReference type="SMART" id="SM00256">
    <property type="entry name" value="FBOX"/>
    <property type="match status" value="1"/>
</dbReference>
<dbReference type="AlphaFoldDB" id="A0A7R9JVR0"/>